<evidence type="ECO:0000259" key="6">
    <source>
        <dbReference type="Pfam" id="PF00270"/>
    </source>
</evidence>
<dbReference type="OrthoDB" id="1902637at2759"/>
<dbReference type="STRING" id="56857.A0A200Q2D9"/>
<keyword evidence="1" id="KW-0547">Nucleotide-binding</keyword>
<reference evidence="7 8" key="1">
    <citation type="journal article" date="2017" name="Mol. Plant">
        <title>The Genome of Medicinal Plant Macleaya cordata Provides New Insights into Benzylisoquinoline Alkaloids Metabolism.</title>
        <authorList>
            <person name="Liu X."/>
            <person name="Liu Y."/>
            <person name="Huang P."/>
            <person name="Ma Y."/>
            <person name="Qing Z."/>
            <person name="Tang Q."/>
            <person name="Cao H."/>
            <person name="Cheng P."/>
            <person name="Zheng Y."/>
            <person name="Yuan Z."/>
            <person name="Zhou Y."/>
            <person name="Liu J."/>
            <person name="Tang Z."/>
            <person name="Zhuo Y."/>
            <person name="Zhang Y."/>
            <person name="Yu L."/>
            <person name="Huang J."/>
            <person name="Yang P."/>
            <person name="Peng Q."/>
            <person name="Zhang J."/>
            <person name="Jiang W."/>
            <person name="Zhang Z."/>
            <person name="Lin K."/>
            <person name="Ro D.K."/>
            <person name="Chen X."/>
            <person name="Xiong X."/>
            <person name="Shang Y."/>
            <person name="Huang S."/>
            <person name="Zeng J."/>
        </authorList>
    </citation>
    <scope>NUCLEOTIDE SEQUENCE [LARGE SCALE GENOMIC DNA]</scope>
    <source>
        <strain evidence="8">cv. BLH2017</strain>
        <tissue evidence="7">Root</tissue>
    </source>
</reference>
<name>A0A200Q2D9_MACCD</name>
<feature type="compositionally biased region" description="Basic residues" evidence="5">
    <location>
        <begin position="9"/>
        <end position="20"/>
    </location>
</feature>
<dbReference type="FunCoup" id="A0A200Q2D9">
    <property type="interactions" value="1851"/>
</dbReference>
<keyword evidence="8" id="KW-1185">Reference proteome</keyword>
<protein>
    <submittedName>
        <fullName evidence="7">DNA/RNA helicase</fullName>
    </submittedName>
</protein>
<dbReference type="EMBL" id="MVGT01003295">
    <property type="protein sequence ID" value="OVA04634.1"/>
    <property type="molecule type" value="Genomic_DNA"/>
</dbReference>
<dbReference type="GO" id="GO:0016787">
    <property type="term" value="F:hydrolase activity"/>
    <property type="evidence" value="ECO:0007669"/>
    <property type="project" value="UniProtKB-KW"/>
</dbReference>
<evidence type="ECO:0000313" key="8">
    <source>
        <dbReference type="Proteomes" id="UP000195402"/>
    </source>
</evidence>
<proteinExistence type="predicted"/>
<feature type="compositionally biased region" description="Basic and acidic residues" evidence="5">
    <location>
        <begin position="97"/>
        <end position="115"/>
    </location>
</feature>
<keyword evidence="4" id="KW-0067">ATP-binding</keyword>
<feature type="domain" description="DEAD/DEAH-box helicase" evidence="6">
    <location>
        <begin position="219"/>
        <end position="329"/>
    </location>
</feature>
<dbReference type="Gene3D" id="3.40.50.300">
    <property type="entry name" value="P-loop containing nucleotide triphosphate hydrolases"/>
    <property type="match status" value="1"/>
</dbReference>
<accession>A0A200Q2D9</accession>
<evidence type="ECO:0000256" key="2">
    <source>
        <dbReference type="ARBA" id="ARBA00022801"/>
    </source>
</evidence>
<organism evidence="7 8">
    <name type="scientific">Macleaya cordata</name>
    <name type="common">Five-seeded plume-poppy</name>
    <name type="synonym">Bocconia cordata</name>
    <dbReference type="NCBI Taxonomy" id="56857"/>
    <lineage>
        <taxon>Eukaryota</taxon>
        <taxon>Viridiplantae</taxon>
        <taxon>Streptophyta</taxon>
        <taxon>Embryophyta</taxon>
        <taxon>Tracheophyta</taxon>
        <taxon>Spermatophyta</taxon>
        <taxon>Magnoliopsida</taxon>
        <taxon>Ranunculales</taxon>
        <taxon>Papaveraceae</taxon>
        <taxon>Papaveroideae</taxon>
        <taxon>Macleaya</taxon>
    </lineage>
</organism>
<dbReference type="InParanoid" id="A0A200Q2D9"/>
<evidence type="ECO:0000256" key="5">
    <source>
        <dbReference type="SAM" id="MobiDB-lite"/>
    </source>
</evidence>
<dbReference type="GO" id="GO:0005524">
    <property type="term" value="F:ATP binding"/>
    <property type="evidence" value="ECO:0007669"/>
    <property type="project" value="UniProtKB-KW"/>
</dbReference>
<gene>
    <name evidence="7" type="ORF">BVC80_1711g21</name>
</gene>
<comment type="caution">
    <text evidence="7">The sequence shown here is derived from an EMBL/GenBank/DDBJ whole genome shotgun (WGS) entry which is preliminary data.</text>
</comment>
<feature type="compositionally biased region" description="Basic and acidic residues" evidence="5">
    <location>
        <begin position="63"/>
        <end position="75"/>
    </location>
</feature>
<dbReference type="InterPro" id="IPR011545">
    <property type="entry name" value="DEAD/DEAH_box_helicase_dom"/>
</dbReference>
<dbReference type="GO" id="GO:0004386">
    <property type="term" value="F:helicase activity"/>
    <property type="evidence" value="ECO:0007669"/>
    <property type="project" value="UniProtKB-KW"/>
</dbReference>
<evidence type="ECO:0000256" key="4">
    <source>
        <dbReference type="ARBA" id="ARBA00022840"/>
    </source>
</evidence>
<keyword evidence="3 7" id="KW-0347">Helicase</keyword>
<evidence type="ECO:0000256" key="1">
    <source>
        <dbReference type="ARBA" id="ARBA00022741"/>
    </source>
</evidence>
<evidence type="ECO:0000313" key="7">
    <source>
        <dbReference type="EMBL" id="OVA04634.1"/>
    </source>
</evidence>
<evidence type="ECO:0000256" key="3">
    <source>
        <dbReference type="ARBA" id="ARBA00022806"/>
    </source>
</evidence>
<dbReference type="Pfam" id="PF00270">
    <property type="entry name" value="DEAD"/>
    <property type="match status" value="1"/>
</dbReference>
<keyword evidence="2" id="KW-0378">Hydrolase</keyword>
<sequence length="534" mass="58580">MAKGDDAVRKKKNKVLRKRFNKDPSNVPARIAAIIASKQRRKNGKRRMCEGMCFSLPTPEDPFNDRYNNKAPDAKKAKKPVPPKADTASKKPVSGKNSEKVEDKKSKEVKTEKGKNNQKKSIMQQGGLYGNTDSPSKFLIMCLNAIQKAFLDDGTFDGDMDKPFLVNTWGIKFWKCCSAGLDILETTGSCSTIEQIAWMISTAADIFGRKEKEGLSIATPFLLFLVPSQEKAIKVRSVCKPIKALGIHTVSLHSGASLDHQIQGLRNCKPEFLVSTPERLLELISSRAIDISGVSLLVIDGLESFIKDGFLDKIKSIRQSVSGDPQTVIFNKGFDPVSTSTVQNLLQRQICRLPLNDSIASQSACISQCVHACSSEEEKLSKGIQILNEARVKRSSSQLPKVLLVAGTISKAQLLATAFAAEDNISNDATCDPSQVATSKKMAVVSVTDFKTIKTMDIGGFEVILVVDFPLSIADYVRILTGMARHTVDGVLHSFFCHKDAPLARPLSEVLEQCGQTVPETLRNYYDSSSMLEN</sequence>
<dbReference type="AlphaFoldDB" id="A0A200Q2D9"/>
<feature type="region of interest" description="Disordered" evidence="5">
    <location>
        <begin position="1"/>
        <end position="128"/>
    </location>
</feature>
<dbReference type="PANTHER" id="PTHR47960">
    <property type="entry name" value="DEAD-BOX ATP-DEPENDENT RNA HELICASE 50"/>
    <property type="match status" value="1"/>
</dbReference>
<dbReference type="OMA" id="CYSAGKD"/>
<dbReference type="GO" id="GO:0003676">
    <property type="term" value="F:nucleic acid binding"/>
    <property type="evidence" value="ECO:0007669"/>
    <property type="project" value="InterPro"/>
</dbReference>
<dbReference type="SUPFAM" id="SSF52540">
    <property type="entry name" value="P-loop containing nucleoside triphosphate hydrolases"/>
    <property type="match status" value="1"/>
</dbReference>
<dbReference type="Proteomes" id="UP000195402">
    <property type="component" value="Unassembled WGS sequence"/>
</dbReference>
<dbReference type="InterPro" id="IPR027417">
    <property type="entry name" value="P-loop_NTPase"/>
</dbReference>